<dbReference type="RefSeq" id="WP_113658522.1">
    <property type="nucleotide sequence ID" value="NZ_KZ845665.1"/>
</dbReference>
<comment type="caution">
    <text evidence="1">The sequence shown here is derived from an EMBL/GenBank/DDBJ whole genome shotgun (WGS) entry which is preliminary data.</text>
</comment>
<organism evidence="1 2">
    <name type="scientific">Thermoflavimicrobium daqui</name>
    <dbReference type="NCBI Taxonomy" id="2137476"/>
    <lineage>
        <taxon>Bacteria</taxon>
        <taxon>Bacillati</taxon>
        <taxon>Bacillota</taxon>
        <taxon>Bacilli</taxon>
        <taxon>Bacillales</taxon>
        <taxon>Thermoactinomycetaceae</taxon>
        <taxon>Thermoflavimicrobium</taxon>
    </lineage>
</organism>
<protein>
    <submittedName>
        <fullName evidence="1">Uncharacterized protein</fullName>
    </submittedName>
</protein>
<keyword evidence="2" id="KW-1185">Reference proteome</keyword>
<evidence type="ECO:0000313" key="1">
    <source>
        <dbReference type="EMBL" id="RAL25908.1"/>
    </source>
</evidence>
<dbReference type="Pfam" id="PF19508">
    <property type="entry name" value="DUF6042"/>
    <property type="match status" value="1"/>
</dbReference>
<proteinExistence type="predicted"/>
<gene>
    <name evidence="1" type="ORF">DL897_07480</name>
</gene>
<dbReference type="EMBL" id="QJKK01000003">
    <property type="protein sequence ID" value="RAL25908.1"/>
    <property type="molecule type" value="Genomic_DNA"/>
</dbReference>
<reference evidence="1 2" key="2">
    <citation type="submission" date="2018-06" db="EMBL/GenBank/DDBJ databases">
        <authorList>
            <person name="Zhirakovskaya E."/>
        </authorList>
    </citation>
    <scope>NUCLEOTIDE SEQUENCE [LARGE SCALE GENOMIC DNA]</scope>
    <source>
        <strain evidence="1 2">FBKL4.011</strain>
    </source>
</reference>
<dbReference type="AlphaFoldDB" id="A0A364K6K3"/>
<name>A0A364K6K3_9BACL</name>
<dbReference type="InterPro" id="IPR046105">
    <property type="entry name" value="DUF6042"/>
</dbReference>
<dbReference type="Proteomes" id="UP000251213">
    <property type="component" value="Unassembled WGS sequence"/>
</dbReference>
<evidence type="ECO:0000313" key="2">
    <source>
        <dbReference type="Proteomes" id="UP000251213"/>
    </source>
</evidence>
<sequence length="175" mass="20568">MKQIMLSQSGEVSNITLPASFLQNGWNLFLPKGTISIMLSVMTYILQGYSKAEILELMIMEEEELSLTPFNFTVPFTYKTEEEKQVYLTISRQEKRIYKVLERSGYTYPKTIQEWVELLIELKIIQEVIREEKIFLDIVIEPFPHPKEVLTLTTDELKKLDKYQINQHIESLSEV</sequence>
<accession>A0A364K6K3</accession>
<dbReference type="OrthoDB" id="2988822at2"/>
<reference evidence="1 2" key="1">
    <citation type="submission" date="2018-06" db="EMBL/GenBank/DDBJ databases">
        <title>Thermoflavimicrobium daqus sp. nov., a thermophilic microbe isolated from Moutai-flavour Daqu.</title>
        <authorList>
            <person name="Wang X."/>
            <person name="Zhou H."/>
        </authorList>
    </citation>
    <scope>NUCLEOTIDE SEQUENCE [LARGE SCALE GENOMIC DNA]</scope>
    <source>
        <strain evidence="1 2">FBKL4.011</strain>
    </source>
</reference>